<evidence type="ECO:0000259" key="5">
    <source>
        <dbReference type="Pfam" id="PF22725"/>
    </source>
</evidence>
<dbReference type="SUPFAM" id="SSF51735">
    <property type="entry name" value="NAD(P)-binding Rossmann-fold domains"/>
    <property type="match status" value="1"/>
</dbReference>
<dbReference type="Gene3D" id="3.40.50.720">
    <property type="entry name" value="NAD(P)-binding Rossmann-like Domain"/>
    <property type="match status" value="1"/>
</dbReference>
<evidence type="ECO:0000313" key="6">
    <source>
        <dbReference type="EMBL" id="GGD25115.1"/>
    </source>
</evidence>
<accession>A0A916Y0G5</accession>
<dbReference type="InterPro" id="IPR051317">
    <property type="entry name" value="Gfo/Idh/MocA_oxidoreduct"/>
</dbReference>
<dbReference type="Pfam" id="PF01408">
    <property type="entry name" value="GFO_IDH_MocA"/>
    <property type="match status" value="1"/>
</dbReference>
<evidence type="ECO:0000256" key="1">
    <source>
        <dbReference type="ARBA" id="ARBA00010928"/>
    </source>
</evidence>
<dbReference type="InterPro" id="IPR000683">
    <property type="entry name" value="Gfo/Idh/MocA-like_OxRdtase_N"/>
</dbReference>
<dbReference type="PANTHER" id="PTHR43708">
    <property type="entry name" value="CONSERVED EXPRESSED OXIDOREDUCTASE (EUROFUNG)"/>
    <property type="match status" value="1"/>
</dbReference>
<dbReference type="Proteomes" id="UP000633205">
    <property type="component" value="Unassembled WGS sequence"/>
</dbReference>
<dbReference type="InterPro" id="IPR036291">
    <property type="entry name" value="NAD(P)-bd_dom_sf"/>
</dbReference>
<gene>
    <name evidence="6" type="ORF">GCM10010915_01340</name>
</gene>
<feature type="domain" description="Gfo/Idh/MocA-like oxidoreductase N-terminal" evidence="4">
    <location>
        <begin position="14"/>
        <end position="133"/>
    </location>
</feature>
<comment type="caution">
    <text evidence="6">The sequence shown here is derived from an EMBL/GenBank/DDBJ whole genome shotgun (WGS) entry which is preliminary data.</text>
</comment>
<evidence type="ECO:0000259" key="4">
    <source>
        <dbReference type="Pfam" id="PF01408"/>
    </source>
</evidence>
<dbReference type="GO" id="GO:0000166">
    <property type="term" value="F:nucleotide binding"/>
    <property type="evidence" value="ECO:0007669"/>
    <property type="project" value="InterPro"/>
</dbReference>
<reference evidence="6" key="1">
    <citation type="journal article" date="2014" name="Int. J. Syst. Evol. Microbiol.">
        <title>Complete genome sequence of Corynebacterium casei LMG S-19264T (=DSM 44701T), isolated from a smear-ripened cheese.</title>
        <authorList>
            <consortium name="US DOE Joint Genome Institute (JGI-PGF)"/>
            <person name="Walter F."/>
            <person name="Albersmeier A."/>
            <person name="Kalinowski J."/>
            <person name="Ruckert C."/>
        </authorList>
    </citation>
    <scope>NUCLEOTIDE SEQUENCE</scope>
    <source>
        <strain evidence="6">CGMCC 1.15152</strain>
    </source>
</reference>
<dbReference type="Gene3D" id="3.30.360.10">
    <property type="entry name" value="Dihydrodipicolinate Reductase, domain 2"/>
    <property type="match status" value="1"/>
</dbReference>
<sequence>MSAFRRVTTDGPLRLVQVGAGGMGRAWLRTIDADPDVELVGLVDLDLDTARTALIEEGIGGDVVTARTISEVAERTPVDAAVNVTVPVAHLPVNVEALAAGIPVLCEKPAAPSLRDAYRQAAVAAVHGELLMISQSRRYFAALDAAREQLARIGSVSNASTRFFREAHFSGFREQMAHPLLIDMAIHQFDVARVVMGAEPVSVVCDEHNPSWSWFAGAAEAHAVFEFASGGRYVFTGSWVSVGEETSWNGEWWINGAGGTIRWDGADDVRVIPAGARARPERIAVPSGVPEEIAGSLREFVGAVRSGETPESTAASNVHSLAMVESAVQAAETGERVDIDAVRRAALAAAIEYEQDPAVRAALATL</sequence>
<keyword evidence="7" id="KW-1185">Reference proteome</keyword>
<evidence type="ECO:0000256" key="2">
    <source>
        <dbReference type="ARBA" id="ARBA00023002"/>
    </source>
</evidence>
<organism evidence="6 7">
    <name type="scientific">Microbacterium faecale</name>
    <dbReference type="NCBI Taxonomy" id="1804630"/>
    <lineage>
        <taxon>Bacteria</taxon>
        <taxon>Bacillati</taxon>
        <taxon>Actinomycetota</taxon>
        <taxon>Actinomycetes</taxon>
        <taxon>Micrococcales</taxon>
        <taxon>Microbacteriaceae</taxon>
        <taxon>Microbacterium</taxon>
    </lineage>
</organism>
<dbReference type="AlphaFoldDB" id="A0A916Y0G5"/>
<proteinExistence type="inferred from homology"/>
<dbReference type="PANTHER" id="PTHR43708:SF5">
    <property type="entry name" value="CONSERVED EXPRESSED OXIDOREDUCTASE (EUROFUNG)-RELATED"/>
    <property type="match status" value="1"/>
</dbReference>
<dbReference type="EMBL" id="BMHO01000001">
    <property type="protein sequence ID" value="GGD25115.1"/>
    <property type="molecule type" value="Genomic_DNA"/>
</dbReference>
<keyword evidence="2" id="KW-0560">Oxidoreductase</keyword>
<evidence type="ECO:0000256" key="3">
    <source>
        <dbReference type="ARBA" id="ARBA00023027"/>
    </source>
</evidence>
<reference evidence="6" key="2">
    <citation type="submission" date="2020-09" db="EMBL/GenBank/DDBJ databases">
        <authorList>
            <person name="Sun Q."/>
            <person name="Zhou Y."/>
        </authorList>
    </citation>
    <scope>NUCLEOTIDE SEQUENCE</scope>
    <source>
        <strain evidence="6">CGMCC 1.15152</strain>
    </source>
</reference>
<protein>
    <submittedName>
        <fullName evidence="6">Dehydrogenase</fullName>
    </submittedName>
</protein>
<name>A0A916Y0G5_9MICO</name>
<dbReference type="GO" id="GO:0016491">
    <property type="term" value="F:oxidoreductase activity"/>
    <property type="evidence" value="ECO:0007669"/>
    <property type="project" value="UniProtKB-KW"/>
</dbReference>
<evidence type="ECO:0000313" key="7">
    <source>
        <dbReference type="Proteomes" id="UP000633205"/>
    </source>
</evidence>
<feature type="domain" description="GFO/IDH/MocA-like oxidoreductase" evidence="5">
    <location>
        <begin position="152"/>
        <end position="262"/>
    </location>
</feature>
<dbReference type="Pfam" id="PF22725">
    <property type="entry name" value="GFO_IDH_MocA_C3"/>
    <property type="match status" value="1"/>
</dbReference>
<dbReference type="InterPro" id="IPR055170">
    <property type="entry name" value="GFO_IDH_MocA-like_dom"/>
</dbReference>
<comment type="similarity">
    <text evidence="1">Belongs to the Gfo/Idh/MocA family.</text>
</comment>
<dbReference type="RefSeq" id="WP_229730802.1">
    <property type="nucleotide sequence ID" value="NZ_BMHO01000001.1"/>
</dbReference>
<dbReference type="SUPFAM" id="SSF55347">
    <property type="entry name" value="Glyceraldehyde-3-phosphate dehydrogenase-like, C-terminal domain"/>
    <property type="match status" value="1"/>
</dbReference>
<keyword evidence="3" id="KW-0520">NAD</keyword>